<evidence type="ECO:0000313" key="2">
    <source>
        <dbReference type="Proteomes" id="UP001596227"/>
    </source>
</evidence>
<reference evidence="2" key="1">
    <citation type="journal article" date="2019" name="Int. J. Syst. Evol. Microbiol.">
        <title>The Global Catalogue of Microorganisms (GCM) 10K type strain sequencing project: providing services to taxonomists for standard genome sequencing and annotation.</title>
        <authorList>
            <consortium name="The Broad Institute Genomics Platform"/>
            <consortium name="The Broad Institute Genome Sequencing Center for Infectious Disease"/>
            <person name="Wu L."/>
            <person name="Ma J."/>
        </authorList>
    </citation>
    <scope>NUCLEOTIDE SEQUENCE [LARGE SCALE GENOMIC DNA]</scope>
    <source>
        <strain evidence="2">CCM 8934</strain>
    </source>
</reference>
<protein>
    <submittedName>
        <fullName evidence="1">Uncharacterized protein</fullName>
    </submittedName>
</protein>
<proteinExistence type="predicted"/>
<dbReference type="EMBL" id="JBHSSB010000028">
    <property type="protein sequence ID" value="MFC6295429.1"/>
    <property type="molecule type" value="Genomic_DNA"/>
</dbReference>
<sequence>MFNSHNAHPSFNDDIWSTYPNQVDLRKPFSLLKVAHAENHLKLNNYQTFCLVDISREVCIENAIVFDFQRGILKTTQTTRELMRQCYRQVDYLHSHALKQLALANDVTPIKLPFISGTVCLLPMTSAIQQSSSWFSSTQLTDCNVVSDRCTELTYFDKIRLIIPLSVTRVRRQLRDSRKLQQVIAISVSLQEQNPADNWFLTNDGKLLWYYEREAILIYTKHILEINGFPATAQDIHAIADNYFGKF</sequence>
<organism evidence="1 2">
    <name type="scientific">Lactiplantibacillus daoliensis</name>
    <dbReference type="NCBI Taxonomy" id="2559916"/>
    <lineage>
        <taxon>Bacteria</taxon>
        <taxon>Bacillati</taxon>
        <taxon>Bacillota</taxon>
        <taxon>Bacilli</taxon>
        <taxon>Lactobacillales</taxon>
        <taxon>Lactobacillaceae</taxon>
        <taxon>Lactiplantibacillus</taxon>
    </lineage>
</organism>
<evidence type="ECO:0000313" key="1">
    <source>
        <dbReference type="EMBL" id="MFC6295429.1"/>
    </source>
</evidence>
<keyword evidence="2" id="KW-1185">Reference proteome</keyword>
<dbReference type="Proteomes" id="UP001596227">
    <property type="component" value="Unassembled WGS sequence"/>
</dbReference>
<accession>A0ABW1UHV7</accession>
<gene>
    <name evidence="1" type="ORF">ACFQH1_09485</name>
</gene>
<comment type="caution">
    <text evidence="1">The sequence shown here is derived from an EMBL/GenBank/DDBJ whole genome shotgun (WGS) entry which is preliminary data.</text>
</comment>
<dbReference type="RefSeq" id="WP_171000398.1">
    <property type="nucleotide sequence ID" value="NZ_BJDH01000012.1"/>
</dbReference>
<name>A0ABW1UHV7_9LACO</name>